<sequence>MLGVKAATLGMPFSIFSSSFYIPPCLPCFRDLLSRRLPIPRSSGYNSSLSQNLATAPSFGCTCLSSPSSFFQNDGYKEEAQLAGIHSMICVGGSEEIHVSDSLMEVLREETGLPWSVSGDTKPSSRSDVASVDVVCMNSINLLGSDGRDHPLKKVKIANMDLSSSSSSGGAGARPFHWQFYKAKDCPITEDPDSVAHLVRHFKSVGSPLPSLWNMMECDTYVKMAFAHAKAYNEFGATVEQMLKDVPCDDELKKLKKVVRELKLSLNLAHDRECANYAPMDDAEKLGNQATSLEAR</sequence>
<name>A0ABQ7NVU3_BRACM</name>
<keyword evidence="2" id="KW-1185">Reference proteome</keyword>
<comment type="caution">
    <text evidence="1">The sequence shown here is derived from an EMBL/GenBank/DDBJ whole genome shotgun (WGS) entry which is preliminary data.</text>
</comment>
<organism evidence="1 2">
    <name type="scientific">Brassica rapa subsp. trilocularis</name>
    <dbReference type="NCBI Taxonomy" id="1813537"/>
    <lineage>
        <taxon>Eukaryota</taxon>
        <taxon>Viridiplantae</taxon>
        <taxon>Streptophyta</taxon>
        <taxon>Embryophyta</taxon>
        <taxon>Tracheophyta</taxon>
        <taxon>Spermatophyta</taxon>
        <taxon>Magnoliopsida</taxon>
        <taxon>eudicotyledons</taxon>
        <taxon>Gunneridae</taxon>
        <taxon>Pentapetalae</taxon>
        <taxon>rosids</taxon>
        <taxon>malvids</taxon>
        <taxon>Brassicales</taxon>
        <taxon>Brassicaceae</taxon>
        <taxon>Brassiceae</taxon>
        <taxon>Brassica</taxon>
    </lineage>
</organism>
<dbReference type="Pfam" id="PF07794">
    <property type="entry name" value="DUF1633"/>
    <property type="match status" value="1"/>
</dbReference>
<proteinExistence type="predicted"/>
<dbReference type="InterPro" id="IPR012436">
    <property type="entry name" value="DUF1633"/>
</dbReference>
<evidence type="ECO:0008006" key="3">
    <source>
        <dbReference type="Google" id="ProtNLM"/>
    </source>
</evidence>
<evidence type="ECO:0000313" key="2">
    <source>
        <dbReference type="Proteomes" id="UP000823674"/>
    </source>
</evidence>
<gene>
    <name evidence="1" type="primary">A01p028080.1_BraROA</name>
    <name evidence="1" type="ORF">IGI04_002532</name>
</gene>
<evidence type="ECO:0000313" key="1">
    <source>
        <dbReference type="EMBL" id="KAG5414965.1"/>
    </source>
</evidence>
<dbReference type="Proteomes" id="UP000823674">
    <property type="component" value="Chromosome A01"/>
</dbReference>
<protein>
    <recommendedName>
        <fullName evidence="3">Nudix hydrolase domain-containing protein</fullName>
    </recommendedName>
</protein>
<dbReference type="EMBL" id="JADBGQ010000001">
    <property type="protein sequence ID" value="KAG5414965.1"/>
    <property type="molecule type" value="Genomic_DNA"/>
</dbReference>
<accession>A0ABQ7NVU3</accession>
<reference evidence="1 2" key="1">
    <citation type="submission" date="2021-03" db="EMBL/GenBank/DDBJ databases">
        <authorList>
            <person name="King G.J."/>
            <person name="Bancroft I."/>
            <person name="Baten A."/>
            <person name="Bloomfield J."/>
            <person name="Borpatragohain P."/>
            <person name="He Z."/>
            <person name="Irish N."/>
            <person name="Irwin J."/>
            <person name="Liu K."/>
            <person name="Mauleon R.P."/>
            <person name="Moore J."/>
            <person name="Morris R."/>
            <person name="Ostergaard L."/>
            <person name="Wang B."/>
            <person name="Wells R."/>
        </authorList>
    </citation>
    <scope>NUCLEOTIDE SEQUENCE [LARGE SCALE GENOMIC DNA]</scope>
    <source>
        <strain evidence="1">R-o-18</strain>
        <tissue evidence="1">Leaf</tissue>
    </source>
</reference>